<evidence type="ECO:0000313" key="2">
    <source>
        <dbReference type="Proteomes" id="UP000019149"/>
    </source>
</evidence>
<dbReference type="Proteomes" id="UP000019149">
    <property type="component" value="Unassembled WGS sequence"/>
</dbReference>
<evidence type="ECO:0000313" key="1">
    <source>
        <dbReference type="EMBL" id="EUB57955.1"/>
    </source>
</evidence>
<organism evidence="1 2">
    <name type="scientific">Echinococcus granulosus</name>
    <name type="common">Hydatid tapeworm</name>
    <dbReference type="NCBI Taxonomy" id="6210"/>
    <lineage>
        <taxon>Eukaryota</taxon>
        <taxon>Metazoa</taxon>
        <taxon>Spiralia</taxon>
        <taxon>Lophotrochozoa</taxon>
        <taxon>Platyhelminthes</taxon>
        <taxon>Cestoda</taxon>
        <taxon>Eucestoda</taxon>
        <taxon>Cyclophyllidea</taxon>
        <taxon>Taeniidae</taxon>
        <taxon>Echinococcus</taxon>
        <taxon>Echinococcus granulosus group</taxon>
    </lineage>
</organism>
<accession>W6UA82</accession>
<dbReference type="GeneID" id="36342862"/>
<keyword evidence="2" id="KW-1185">Reference proteome</keyword>
<sequence length="61" mass="6459">MKRMVCLAPILALSDFDASAPPFVLDTDASHTAVSSVLTQMDMTSPIQQLQKASPHSDAAT</sequence>
<reference evidence="1 2" key="1">
    <citation type="journal article" date="2013" name="Nat. Genet.">
        <title>The genome of the hydatid tapeworm Echinococcus granulosus.</title>
        <authorList>
            <person name="Zheng H."/>
            <person name="Zhang W."/>
            <person name="Zhang L."/>
            <person name="Zhang Z."/>
            <person name="Li J."/>
            <person name="Lu G."/>
            <person name="Zhu Y."/>
            <person name="Wang Y."/>
            <person name="Huang Y."/>
            <person name="Liu J."/>
            <person name="Kang H."/>
            <person name="Chen J."/>
            <person name="Wang L."/>
            <person name="Chen A."/>
            <person name="Yu S."/>
            <person name="Gao Z."/>
            <person name="Jin L."/>
            <person name="Gu W."/>
            <person name="Wang Z."/>
            <person name="Zhao L."/>
            <person name="Shi B."/>
            <person name="Wen H."/>
            <person name="Lin R."/>
            <person name="Jones M.K."/>
            <person name="Brejova B."/>
            <person name="Vinar T."/>
            <person name="Zhao G."/>
            <person name="McManus D.P."/>
            <person name="Chen Z."/>
            <person name="Zhou Y."/>
            <person name="Wang S."/>
        </authorList>
    </citation>
    <scope>NUCLEOTIDE SEQUENCE [LARGE SCALE GENOMIC DNA]</scope>
</reference>
<dbReference type="CTD" id="36342862"/>
<dbReference type="EMBL" id="APAU02000071">
    <property type="protein sequence ID" value="EUB57955.1"/>
    <property type="molecule type" value="Genomic_DNA"/>
</dbReference>
<name>W6UA82_ECHGR</name>
<evidence type="ECO:0008006" key="3">
    <source>
        <dbReference type="Google" id="ProtNLM"/>
    </source>
</evidence>
<dbReference type="RefSeq" id="XP_024349151.1">
    <property type="nucleotide sequence ID" value="XM_024496396.1"/>
</dbReference>
<protein>
    <recommendedName>
        <fullName evidence="3">Reverse transcriptase/retrotransposon-derived protein RNase H-like domain-containing protein</fullName>
    </recommendedName>
</protein>
<dbReference type="AlphaFoldDB" id="W6UA82"/>
<dbReference type="OrthoDB" id="116078at2759"/>
<dbReference type="KEGG" id="egl:EGR_07147"/>
<proteinExistence type="predicted"/>
<gene>
    <name evidence="1" type="ORF">EGR_07147</name>
</gene>
<comment type="caution">
    <text evidence="1">The sequence shown here is derived from an EMBL/GenBank/DDBJ whole genome shotgun (WGS) entry which is preliminary data.</text>
</comment>